<dbReference type="EMBL" id="AWUE01014502">
    <property type="protein sequence ID" value="OMP03450.1"/>
    <property type="molecule type" value="Genomic_DNA"/>
</dbReference>
<comment type="caution">
    <text evidence="1">The sequence shown here is derived from an EMBL/GenBank/DDBJ whole genome shotgun (WGS) entry which is preliminary data.</text>
</comment>
<evidence type="ECO:0000313" key="1">
    <source>
        <dbReference type="EMBL" id="OMP03450.1"/>
    </source>
</evidence>
<accession>A0A1R3K8N1</accession>
<evidence type="ECO:0000313" key="2">
    <source>
        <dbReference type="Proteomes" id="UP000187203"/>
    </source>
</evidence>
<organism evidence="1 2">
    <name type="scientific">Corchorus olitorius</name>
    <dbReference type="NCBI Taxonomy" id="93759"/>
    <lineage>
        <taxon>Eukaryota</taxon>
        <taxon>Viridiplantae</taxon>
        <taxon>Streptophyta</taxon>
        <taxon>Embryophyta</taxon>
        <taxon>Tracheophyta</taxon>
        <taxon>Spermatophyta</taxon>
        <taxon>Magnoliopsida</taxon>
        <taxon>eudicotyledons</taxon>
        <taxon>Gunneridae</taxon>
        <taxon>Pentapetalae</taxon>
        <taxon>rosids</taxon>
        <taxon>malvids</taxon>
        <taxon>Malvales</taxon>
        <taxon>Malvaceae</taxon>
        <taxon>Grewioideae</taxon>
        <taxon>Apeibeae</taxon>
        <taxon>Corchorus</taxon>
    </lineage>
</organism>
<reference evidence="2" key="1">
    <citation type="submission" date="2013-09" db="EMBL/GenBank/DDBJ databases">
        <title>Corchorus olitorius genome sequencing.</title>
        <authorList>
            <person name="Alam M."/>
            <person name="Haque M.S."/>
            <person name="Islam M.S."/>
            <person name="Emdad E.M."/>
            <person name="Islam M.M."/>
            <person name="Ahmed B."/>
            <person name="Halim A."/>
            <person name="Hossen Q.M.M."/>
            <person name="Hossain M.Z."/>
            <person name="Ahmed R."/>
            <person name="Khan M.M."/>
            <person name="Islam R."/>
            <person name="Rashid M.M."/>
            <person name="Khan S.A."/>
            <person name="Rahman M.S."/>
            <person name="Alam M."/>
            <person name="Yahiya A.S."/>
            <person name="Khan M.S."/>
            <person name="Azam M.S."/>
            <person name="Haque T."/>
            <person name="Lashkar M.Z.H."/>
            <person name="Akhand A.I."/>
            <person name="Morshed G."/>
            <person name="Roy S."/>
            <person name="Uddin K.S."/>
            <person name="Rabeya T."/>
            <person name="Hossain A.S."/>
            <person name="Chowdhury A."/>
            <person name="Snigdha A.R."/>
            <person name="Mortoza M.S."/>
            <person name="Matin S.A."/>
            <person name="Hoque S.M.E."/>
            <person name="Islam M.K."/>
            <person name="Roy D.K."/>
            <person name="Haider R."/>
            <person name="Moosa M.M."/>
            <person name="Elias S.M."/>
            <person name="Hasan A.M."/>
            <person name="Jahan S."/>
            <person name="Shafiuddin M."/>
            <person name="Mahmood N."/>
            <person name="Shommy N.S."/>
        </authorList>
    </citation>
    <scope>NUCLEOTIDE SEQUENCE [LARGE SCALE GENOMIC DNA]</scope>
    <source>
        <strain evidence="2">cv. O-4</strain>
    </source>
</reference>
<protein>
    <submittedName>
        <fullName evidence="1">Hermansky-Pudlak syndrome 3</fullName>
    </submittedName>
</protein>
<sequence>MACPWVRIFADDWSGDCASEFWEEFLMKASRLGQIAKVLWVLWSIWANRNRCLHDSLCASATAIIHSVSKLEQQFLEATPTSPPMYKVTRSCRDGMLLPYACWRSTQTLLFAPVKKKLV</sequence>
<proteinExistence type="predicted"/>
<gene>
    <name evidence="1" type="ORF">COLO4_10406</name>
</gene>
<keyword evidence="2" id="KW-1185">Reference proteome</keyword>
<name>A0A1R3K8N1_9ROSI</name>
<dbReference type="AlphaFoldDB" id="A0A1R3K8N1"/>
<dbReference type="Proteomes" id="UP000187203">
    <property type="component" value="Unassembled WGS sequence"/>
</dbReference>